<proteinExistence type="predicted"/>
<evidence type="ECO:0000313" key="2">
    <source>
        <dbReference type="Proteomes" id="UP000000268"/>
    </source>
</evidence>
<accession>A8ZKI1</accession>
<organism evidence="1 2">
    <name type="scientific">Acaryochloris marina (strain MBIC 11017)</name>
    <dbReference type="NCBI Taxonomy" id="329726"/>
    <lineage>
        <taxon>Bacteria</taxon>
        <taxon>Bacillati</taxon>
        <taxon>Cyanobacteriota</taxon>
        <taxon>Cyanophyceae</taxon>
        <taxon>Acaryochloridales</taxon>
        <taxon>Acaryochloridaceae</taxon>
        <taxon>Acaryochloris</taxon>
    </lineage>
</organism>
<dbReference type="Proteomes" id="UP000000268">
    <property type="component" value="Plasmid pREB1"/>
</dbReference>
<geneLocation type="plasmid" evidence="1 2">
    <name>pREB1</name>
</geneLocation>
<sequence length="57" mass="6698">MSTEIDQNLGFLLQIYACSHFKNSLDLIANFQNLTCEMWILLLLNDNRRLLDSPLRK</sequence>
<protein>
    <submittedName>
        <fullName evidence="1">Uncharacterized protein</fullName>
    </submittedName>
</protein>
<gene>
    <name evidence="1" type="ordered locus">AM1_A0174</name>
</gene>
<keyword evidence="1" id="KW-0614">Plasmid</keyword>
<reference evidence="1 2" key="1">
    <citation type="journal article" date="2008" name="Proc. Natl. Acad. Sci. U.S.A.">
        <title>Niche adaptation and genome expansion in the chlorophyll d-producing cyanobacterium Acaryochloris marina.</title>
        <authorList>
            <person name="Swingley W.D."/>
            <person name="Chen M."/>
            <person name="Cheung P.C."/>
            <person name="Conrad A.L."/>
            <person name="Dejesa L.C."/>
            <person name="Hao J."/>
            <person name="Honchak B.M."/>
            <person name="Karbach L.E."/>
            <person name="Kurdoglu A."/>
            <person name="Lahiri S."/>
            <person name="Mastrian S.D."/>
            <person name="Miyashita H."/>
            <person name="Page L."/>
            <person name="Ramakrishna P."/>
            <person name="Satoh S."/>
            <person name="Sattley W.M."/>
            <person name="Shimada Y."/>
            <person name="Taylor H.L."/>
            <person name="Tomo T."/>
            <person name="Tsuchiya T."/>
            <person name="Wang Z.T."/>
            <person name="Raymond J."/>
            <person name="Mimuro M."/>
            <person name="Blankenship R.E."/>
            <person name="Touchman J.W."/>
        </authorList>
    </citation>
    <scope>NUCLEOTIDE SEQUENCE [LARGE SCALE GENOMIC DNA]</scope>
    <source>
        <strain evidence="2">MBIC 11017</strain>
        <plasmid evidence="2">Plasmid pREB1</plasmid>
    </source>
</reference>
<evidence type="ECO:0000313" key="1">
    <source>
        <dbReference type="EMBL" id="ABW31681.1"/>
    </source>
</evidence>
<keyword evidence="2" id="KW-1185">Reference proteome</keyword>
<dbReference type="HOGENOM" id="CLU_2985913_0_0_3"/>
<name>A8ZKI1_ACAM1</name>
<dbReference type="AlphaFoldDB" id="A8ZKI1"/>
<dbReference type="EMBL" id="CP000838">
    <property type="protein sequence ID" value="ABW31681.1"/>
    <property type="molecule type" value="Genomic_DNA"/>
</dbReference>
<dbReference type="KEGG" id="amr:AM1_A0174"/>